<comment type="caution">
    <text evidence="2">The sequence shown here is derived from an EMBL/GenBank/DDBJ whole genome shotgun (WGS) entry which is preliminary data.</text>
</comment>
<feature type="domain" description="Pyruvate kinase C-terminal" evidence="1">
    <location>
        <begin position="17"/>
        <end position="161"/>
    </location>
</feature>
<sequence length="185" mass="20138">MTTYHLIPGSENTQRTLTLARECALSRGIRHLVVASTSGRTGKLLAEMCQSDQVKVVIVTHNRGFQESEKPDFDSKMLADAEHYGAKIHTGTMVTRGLGRAIRKKTGYSHEDLIAHTLRILGEGTKVCVEIAAMAFDAGLIDEVDIIAIAGTHSGADTACIISPKPSNLFFDIRIKEFIAKPGQF</sequence>
<dbReference type="InterPro" id="IPR036918">
    <property type="entry name" value="Pyrv_Knase_C_sf"/>
</dbReference>
<keyword evidence="2" id="KW-0808">Transferase</keyword>
<dbReference type="InterPro" id="IPR015795">
    <property type="entry name" value="Pyrv_Knase_C"/>
</dbReference>
<organism evidence="2 3">
    <name type="scientific">candidate division CSSED10-310 bacterium</name>
    <dbReference type="NCBI Taxonomy" id="2855610"/>
    <lineage>
        <taxon>Bacteria</taxon>
        <taxon>Bacteria division CSSED10-310</taxon>
    </lineage>
</organism>
<dbReference type="Gene3D" id="3.40.1380.20">
    <property type="entry name" value="Pyruvate kinase, C-terminal domain"/>
    <property type="match status" value="1"/>
</dbReference>
<dbReference type="SUPFAM" id="SSF52935">
    <property type="entry name" value="PK C-terminal domain-like"/>
    <property type="match status" value="1"/>
</dbReference>
<keyword evidence="3" id="KW-1185">Reference proteome</keyword>
<accession>A0ABV6Z2E5</accession>
<dbReference type="EMBL" id="JBHPBY010000324">
    <property type="protein sequence ID" value="MFC1852511.1"/>
    <property type="molecule type" value="Genomic_DNA"/>
</dbReference>
<reference evidence="2 3" key="1">
    <citation type="submission" date="2024-09" db="EMBL/GenBank/DDBJ databases">
        <title>Laminarin stimulates single cell rates of sulfate reduction while oxygen inhibits transcriptomic activity in coastal marine sediment.</title>
        <authorList>
            <person name="Lindsay M."/>
            <person name="Orcutt B."/>
            <person name="Emerson D."/>
            <person name="Stepanauskas R."/>
            <person name="D'Angelo T."/>
        </authorList>
    </citation>
    <scope>NUCLEOTIDE SEQUENCE [LARGE SCALE GENOMIC DNA]</scope>
    <source>
        <strain evidence="2">SAG AM-311-K15</strain>
    </source>
</reference>
<evidence type="ECO:0000259" key="1">
    <source>
        <dbReference type="Pfam" id="PF02887"/>
    </source>
</evidence>
<dbReference type="GO" id="GO:0016301">
    <property type="term" value="F:kinase activity"/>
    <property type="evidence" value="ECO:0007669"/>
    <property type="project" value="UniProtKB-KW"/>
</dbReference>
<gene>
    <name evidence="2" type="ORF">ACFL27_20130</name>
</gene>
<keyword evidence="2" id="KW-0418">Kinase</keyword>
<evidence type="ECO:0000313" key="2">
    <source>
        <dbReference type="EMBL" id="MFC1852511.1"/>
    </source>
</evidence>
<evidence type="ECO:0000313" key="3">
    <source>
        <dbReference type="Proteomes" id="UP001594351"/>
    </source>
</evidence>
<proteinExistence type="predicted"/>
<dbReference type="Pfam" id="PF02887">
    <property type="entry name" value="PK_C"/>
    <property type="match status" value="1"/>
</dbReference>
<protein>
    <submittedName>
        <fullName evidence="2">Pyruvate kinase alpha/beta domain-containing protein</fullName>
    </submittedName>
</protein>
<dbReference type="Proteomes" id="UP001594351">
    <property type="component" value="Unassembled WGS sequence"/>
</dbReference>
<name>A0ABV6Z2E5_UNCC1</name>
<keyword evidence="2" id="KW-0670">Pyruvate</keyword>